<dbReference type="PROSITE" id="PS51257">
    <property type="entry name" value="PROKAR_LIPOPROTEIN"/>
    <property type="match status" value="1"/>
</dbReference>
<accession>A0A3A8FWI3</accession>
<evidence type="ECO:0000313" key="2">
    <source>
        <dbReference type="Proteomes" id="UP000281084"/>
    </source>
</evidence>
<organism evidence="1 2">
    <name type="scientific">Acinetobacter cumulans</name>
    <dbReference type="NCBI Taxonomy" id="2136182"/>
    <lineage>
        <taxon>Bacteria</taxon>
        <taxon>Pseudomonadati</taxon>
        <taxon>Pseudomonadota</taxon>
        <taxon>Gammaproteobacteria</taxon>
        <taxon>Moraxellales</taxon>
        <taxon>Moraxellaceae</taxon>
        <taxon>Acinetobacter</taxon>
    </lineage>
</organism>
<dbReference type="AlphaFoldDB" id="A0A3A8FWI3"/>
<comment type="caution">
    <text evidence="1">The sequence shown here is derived from an EMBL/GenBank/DDBJ whole genome shotgun (WGS) entry which is preliminary data.</text>
</comment>
<dbReference type="EMBL" id="RAXZ01000019">
    <property type="protein sequence ID" value="RKG50519.1"/>
    <property type="molecule type" value="Genomic_DNA"/>
</dbReference>
<protein>
    <recommendedName>
        <fullName evidence="3">Lipoprotein</fullName>
    </recommendedName>
</protein>
<sequence length="202" mass="22936">MKQHNKKILTCIIISTSILIACTKQTQQEIAQKAEKQATSEPVTQDIVEIPPTVQSTILVNNPTPLPQGYEVDTTHLKQAKLIDFNGDGKLDAFRVLKNPSKSGKKYLFEFRIADSANVYWYENENPEYDLDGFEVFEKAENGEKFVDMSKLDDSEIVAYEDAPEKARFILKTDGITVGYPESCGTSLFYLDKDKIHRIYLD</sequence>
<name>A0A3A8FWI3_9GAMM</name>
<evidence type="ECO:0008006" key="3">
    <source>
        <dbReference type="Google" id="ProtNLM"/>
    </source>
</evidence>
<dbReference type="Proteomes" id="UP000281084">
    <property type="component" value="Unassembled WGS sequence"/>
</dbReference>
<gene>
    <name evidence="1" type="ORF">D7V64_12585</name>
</gene>
<reference evidence="1 2" key="1">
    <citation type="submission" date="2018-09" db="EMBL/GenBank/DDBJ databases">
        <title>The draft genome of Acinetobacter spp. strains.</title>
        <authorList>
            <person name="Qin J."/>
            <person name="Feng Y."/>
            <person name="Zong Z."/>
        </authorList>
    </citation>
    <scope>NUCLEOTIDE SEQUENCE [LARGE SCALE GENOMIC DNA]</scope>
    <source>
        <strain evidence="1 2">WCHAc060002</strain>
    </source>
</reference>
<dbReference type="RefSeq" id="WP_120367905.1">
    <property type="nucleotide sequence ID" value="NZ_RAXZ01000019.1"/>
</dbReference>
<evidence type="ECO:0000313" key="1">
    <source>
        <dbReference type="EMBL" id="RKG50519.1"/>
    </source>
</evidence>
<proteinExistence type="predicted"/>